<feature type="domain" description="GST C-terminal" evidence="1">
    <location>
        <begin position="1"/>
        <end position="109"/>
    </location>
</feature>
<dbReference type="GO" id="GO:0006749">
    <property type="term" value="P:glutathione metabolic process"/>
    <property type="evidence" value="ECO:0007669"/>
    <property type="project" value="TreeGrafter"/>
</dbReference>
<evidence type="ECO:0000313" key="2">
    <source>
        <dbReference type="Proteomes" id="UP000887565"/>
    </source>
</evidence>
<dbReference type="WBParaSite" id="nRc.2.0.1.t43913-RA">
    <property type="protein sequence ID" value="nRc.2.0.1.t43913-RA"/>
    <property type="gene ID" value="nRc.2.0.1.g43913"/>
</dbReference>
<dbReference type="PANTHER" id="PTHR43917:SF8">
    <property type="entry name" value="GH16740P-RELATED"/>
    <property type="match status" value="1"/>
</dbReference>
<reference evidence="3" key="1">
    <citation type="submission" date="2022-11" db="UniProtKB">
        <authorList>
            <consortium name="WormBaseParasite"/>
        </authorList>
    </citation>
    <scope>IDENTIFICATION</scope>
</reference>
<evidence type="ECO:0000313" key="3">
    <source>
        <dbReference type="WBParaSite" id="nRc.2.0.1.t43913-RA"/>
    </source>
</evidence>
<dbReference type="InterPro" id="IPR036282">
    <property type="entry name" value="Glutathione-S-Trfase_C_sf"/>
</dbReference>
<evidence type="ECO:0000259" key="1">
    <source>
        <dbReference type="PROSITE" id="PS50405"/>
    </source>
</evidence>
<dbReference type="AlphaFoldDB" id="A0A915L2D1"/>
<keyword evidence="2" id="KW-1185">Reference proteome</keyword>
<dbReference type="InterPro" id="IPR051369">
    <property type="entry name" value="GST_Theta"/>
</dbReference>
<dbReference type="InterPro" id="IPR010987">
    <property type="entry name" value="Glutathione-S-Trfase_C-like"/>
</dbReference>
<accession>A0A915L2D1</accession>
<dbReference type="Gene3D" id="1.20.1050.10">
    <property type="match status" value="1"/>
</dbReference>
<name>A0A915L2D1_ROMCU</name>
<dbReference type="Proteomes" id="UP000887565">
    <property type="component" value="Unplaced"/>
</dbReference>
<protein>
    <submittedName>
        <fullName evidence="3">GST C-terminal domain-containing protein</fullName>
    </submittedName>
</protein>
<dbReference type="GO" id="GO:0004364">
    <property type="term" value="F:glutathione transferase activity"/>
    <property type="evidence" value="ECO:0007669"/>
    <property type="project" value="TreeGrafter"/>
</dbReference>
<proteinExistence type="predicted"/>
<organism evidence="2 3">
    <name type="scientific">Romanomermis culicivorax</name>
    <name type="common">Nematode worm</name>
    <dbReference type="NCBI Taxonomy" id="13658"/>
    <lineage>
        <taxon>Eukaryota</taxon>
        <taxon>Metazoa</taxon>
        <taxon>Ecdysozoa</taxon>
        <taxon>Nematoda</taxon>
        <taxon>Enoplea</taxon>
        <taxon>Dorylaimia</taxon>
        <taxon>Mermithida</taxon>
        <taxon>Mermithoidea</taxon>
        <taxon>Mermithidae</taxon>
        <taxon>Romanomermis</taxon>
    </lineage>
</organism>
<sequence length="186" mass="21078">LGVGGQKDEKRAENYKKNLQENLNDIENYFLLDNSAFINRSNSITIADLICSCELEQPISVGFDFTLERPKLKDYLDRVRHHLGLHYEEAHKFSRILATKMKNEQALKFSKTGYYCIYYCSLAFCQGKSCSGALRSANGSSSGGNALTRIRMQLPGKNCGHILHTITHHNGESYNNPKTYKFDVSK</sequence>
<dbReference type="PANTHER" id="PTHR43917">
    <property type="match status" value="1"/>
</dbReference>
<dbReference type="GO" id="GO:0005737">
    <property type="term" value="C:cytoplasm"/>
    <property type="evidence" value="ECO:0007669"/>
    <property type="project" value="TreeGrafter"/>
</dbReference>
<dbReference type="PROSITE" id="PS50405">
    <property type="entry name" value="GST_CTER"/>
    <property type="match status" value="1"/>
</dbReference>
<dbReference type="SUPFAM" id="SSF47616">
    <property type="entry name" value="GST C-terminal domain-like"/>
    <property type="match status" value="1"/>
</dbReference>